<keyword evidence="1" id="KW-1133">Transmembrane helix</keyword>
<protein>
    <submittedName>
        <fullName evidence="2">Uncharacterized protein</fullName>
    </submittedName>
</protein>
<feature type="transmembrane region" description="Helical" evidence="1">
    <location>
        <begin position="37"/>
        <end position="58"/>
    </location>
</feature>
<feature type="transmembrane region" description="Helical" evidence="1">
    <location>
        <begin position="12"/>
        <end position="31"/>
    </location>
</feature>
<comment type="caution">
    <text evidence="2">The sequence shown here is derived from an EMBL/GenBank/DDBJ whole genome shotgun (WGS) entry which is preliminary data.</text>
</comment>
<name>A0A399D0J0_9BACT</name>
<dbReference type="Proteomes" id="UP000266441">
    <property type="component" value="Unassembled WGS sequence"/>
</dbReference>
<evidence type="ECO:0000256" key="1">
    <source>
        <dbReference type="SAM" id="Phobius"/>
    </source>
</evidence>
<organism evidence="2 3">
    <name type="scientific">Mariniphaga sediminis</name>
    <dbReference type="NCBI Taxonomy" id="1628158"/>
    <lineage>
        <taxon>Bacteria</taxon>
        <taxon>Pseudomonadati</taxon>
        <taxon>Bacteroidota</taxon>
        <taxon>Bacteroidia</taxon>
        <taxon>Marinilabiliales</taxon>
        <taxon>Prolixibacteraceae</taxon>
        <taxon>Mariniphaga</taxon>
    </lineage>
</organism>
<gene>
    <name evidence="2" type="ORF">D1164_16585</name>
</gene>
<evidence type="ECO:0000313" key="2">
    <source>
        <dbReference type="EMBL" id="RIH64171.1"/>
    </source>
</evidence>
<reference evidence="2 3" key="1">
    <citation type="journal article" date="2015" name="Int. J. Syst. Evol. Microbiol.">
        <title>Mariniphaga sediminis sp. nov., isolated from coastal sediment.</title>
        <authorList>
            <person name="Wang F.Q."/>
            <person name="Shen Q.Y."/>
            <person name="Chen G.J."/>
            <person name="Du Z.J."/>
        </authorList>
    </citation>
    <scope>NUCLEOTIDE SEQUENCE [LARGE SCALE GENOMIC DNA]</scope>
    <source>
        <strain evidence="2 3">SY21</strain>
    </source>
</reference>
<dbReference type="EMBL" id="QWET01000013">
    <property type="protein sequence ID" value="RIH64171.1"/>
    <property type="molecule type" value="Genomic_DNA"/>
</dbReference>
<keyword evidence="3" id="KW-1185">Reference proteome</keyword>
<dbReference type="AlphaFoldDB" id="A0A399D0J0"/>
<keyword evidence="1" id="KW-0472">Membrane</keyword>
<sequence length="66" mass="7740">MNKKKTDNLPLIIEQSFMLIGFITFIINYFVLDNNTILVFVSILFFAISMGFNLKYLISKKKETKE</sequence>
<keyword evidence="1" id="KW-0812">Transmembrane</keyword>
<evidence type="ECO:0000313" key="3">
    <source>
        <dbReference type="Proteomes" id="UP000266441"/>
    </source>
</evidence>
<accession>A0A399D0J0</accession>
<proteinExistence type="predicted"/>